<protein>
    <recommendedName>
        <fullName evidence="3">TauD/TfdA-like domain-containing protein</fullName>
    </recommendedName>
</protein>
<name>A0A4V2V9F5_RHISU</name>
<dbReference type="EMBL" id="SMBH01000004">
    <property type="protein sequence ID" value="TCU16995.1"/>
    <property type="molecule type" value="Genomic_DNA"/>
</dbReference>
<gene>
    <name evidence="1" type="ORF">EV132_10417</name>
</gene>
<proteinExistence type="predicted"/>
<dbReference type="RefSeq" id="WP_132561148.1">
    <property type="nucleotide sequence ID" value="NZ_SMBH01000004.1"/>
</dbReference>
<organism evidence="1 2">
    <name type="scientific">Rhizobium sullae</name>
    <name type="common">Rhizobium hedysari</name>
    <dbReference type="NCBI Taxonomy" id="50338"/>
    <lineage>
        <taxon>Bacteria</taxon>
        <taxon>Pseudomonadati</taxon>
        <taxon>Pseudomonadota</taxon>
        <taxon>Alphaproteobacteria</taxon>
        <taxon>Hyphomicrobiales</taxon>
        <taxon>Rhizobiaceae</taxon>
        <taxon>Rhizobium/Agrobacterium group</taxon>
        <taxon>Rhizobium</taxon>
    </lineage>
</organism>
<evidence type="ECO:0008006" key="3">
    <source>
        <dbReference type="Google" id="ProtNLM"/>
    </source>
</evidence>
<evidence type="ECO:0000313" key="2">
    <source>
        <dbReference type="Proteomes" id="UP000294576"/>
    </source>
</evidence>
<evidence type="ECO:0000313" key="1">
    <source>
        <dbReference type="EMBL" id="TCU16995.1"/>
    </source>
</evidence>
<accession>A0A4V2V9F5</accession>
<dbReference type="SUPFAM" id="SSF51197">
    <property type="entry name" value="Clavaminate synthase-like"/>
    <property type="match status" value="1"/>
</dbReference>
<comment type="caution">
    <text evidence="1">The sequence shown here is derived from an EMBL/GenBank/DDBJ whole genome shotgun (WGS) entry which is preliminary data.</text>
</comment>
<reference evidence="1 2" key="1">
    <citation type="submission" date="2019-03" db="EMBL/GenBank/DDBJ databases">
        <title>Genomic Encyclopedia of Type Strains, Phase IV (KMG-V): Genome sequencing to study the core and pangenomes of soil and plant-associated prokaryotes.</title>
        <authorList>
            <person name="Whitman W."/>
        </authorList>
    </citation>
    <scope>NUCLEOTIDE SEQUENCE [LARGE SCALE GENOMIC DNA]</scope>
    <source>
        <strain evidence="1 2">Hc14</strain>
    </source>
</reference>
<dbReference type="Proteomes" id="UP000294576">
    <property type="component" value="Unassembled WGS sequence"/>
</dbReference>
<dbReference type="AlphaFoldDB" id="A0A4V2V9F5"/>
<sequence>MLNDQPFVSAPVTVLDKNAVREFCEAHLLREGDVLPLIATADSGTMSGLAEAASAHFCPHLQESIASFSDPDIGISGIDIPEIYDDPTKDAITGALVAVSISQTLMPSILDKENRTPFSMFNASPANNAVLNEAGLKNISPTDILDFHSDGGIFNSRLSIPKFISIYNIFINYKRRGNFYWIPTSAIDNIDEYFEKIGTEDNYLFDLTPSVYSDKGSEIRSISANRAETAIFQKVDGRIITFMNGDFLGRSTGGGNNFTIGLLDEFKDVIRRTRPKYAVPQESRRIVILNNAHGFHARDIFEEPVEGHPYTRSYLRSASLDGYPVGKIIPS</sequence>